<sequence length="82" mass="9148">MNCTSLPVKFVLHSQVCMLYESAPLHQNGPTVTAGVSYLGGCCVQLCKKPRTLTNHKIAPCYIFFLTSNVYKSNWIGIKPWV</sequence>
<reference evidence="1" key="1">
    <citation type="submission" date="2022-08" db="EMBL/GenBank/DDBJ databases">
        <authorList>
            <person name="Gutierrez-Valencia J."/>
        </authorList>
    </citation>
    <scope>NUCLEOTIDE SEQUENCE</scope>
</reference>
<dbReference type="AlphaFoldDB" id="A0AAV0GXG4"/>
<proteinExistence type="predicted"/>
<dbReference type="EMBL" id="CAMGYJ010000002">
    <property type="protein sequence ID" value="CAI0377064.1"/>
    <property type="molecule type" value="Genomic_DNA"/>
</dbReference>
<keyword evidence="2" id="KW-1185">Reference proteome</keyword>
<gene>
    <name evidence="1" type="ORF">LITE_LOCUS1308</name>
</gene>
<protein>
    <submittedName>
        <fullName evidence="1">Uncharacterized protein</fullName>
    </submittedName>
</protein>
<name>A0AAV0GXG4_9ROSI</name>
<evidence type="ECO:0000313" key="2">
    <source>
        <dbReference type="Proteomes" id="UP001154282"/>
    </source>
</evidence>
<organism evidence="1 2">
    <name type="scientific">Linum tenue</name>
    <dbReference type="NCBI Taxonomy" id="586396"/>
    <lineage>
        <taxon>Eukaryota</taxon>
        <taxon>Viridiplantae</taxon>
        <taxon>Streptophyta</taxon>
        <taxon>Embryophyta</taxon>
        <taxon>Tracheophyta</taxon>
        <taxon>Spermatophyta</taxon>
        <taxon>Magnoliopsida</taxon>
        <taxon>eudicotyledons</taxon>
        <taxon>Gunneridae</taxon>
        <taxon>Pentapetalae</taxon>
        <taxon>rosids</taxon>
        <taxon>fabids</taxon>
        <taxon>Malpighiales</taxon>
        <taxon>Linaceae</taxon>
        <taxon>Linum</taxon>
    </lineage>
</organism>
<feature type="non-terminal residue" evidence="1">
    <location>
        <position position="82"/>
    </location>
</feature>
<dbReference type="Proteomes" id="UP001154282">
    <property type="component" value="Unassembled WGS sequence"/>
</dbReference>
<comment type="caution">
    <text evidence="1">The sequence shown here is derived from an EMBL/GenBank/DDBJ whole genome shotgun (WGS) entry which is preliminary data.</text>
</comment>
<evidence type="ECO:0000313" key="1">
    <source>
        <dbReference type="EMBL" id="CAI0377064.1"/>
    </source>
</evidence>
<accession>A0AAV0GXG4</accession>